<dbReference type="InterPro" id="IPR027417">
    <property type="entry name" value="P-loop_NTPase"/>
</dbReference>
<evidence type="ECO:0000256" key="2">
    <source>
        <dbReference type="ARBA" id="ARBA00022840"/>
    </source>
</evidence>
<dbReference type="GO" id="GO:0016301">
    <property type="term" value="F:kinase activity"/>
    <property type="evidence" value="ECO:0007669"/>
    <property type="project" value="InterPro"/>
</dbReference>
<sequence>MGGGMGAGKSTFLKEILKEYRFWAEAAENVVVVEADAFKETNVIYRALISKGHHNDMLQTAELGTSINAFPWSEGKLTIVYGKEVTNN</sequence>
<feature type="domain" description="Zeta toxin" evidence="3">
    <location>
        <begin position="1"/>
        <end position="53"/>
    </location>
</feature>
<accession>A0A2U1P9F3</accession>
<keyword evidence="1" id="KW-0547">Nucleotide-binding</keyword>
<name>A0A2U1P9F3_ARTAN</name>
<evidence type="ECO:0000313" key="5">
    <source>
        <dbReference type="Proteomes" id="UP000245207"/>
    </source>
</evidence>
<organism evidence="4 5">
    <name type="scientific">Artemisia annua</name>
    <name type="common">Sweet wormwood</name>
    <dbReference type="NCBI Taxonomy" id="35608"/>
    <lineage>
        <taxon>Eukaryota</taxon>
        <taxon>Viridiplantae</taxon>
        <taxon>Streptophyta</taxon>
        <taxon>Embryophyta</taxon>
        <taxon>Tracheophyta</taxon>
        <taxon>Spermatophyta</taxon>
        <taxon>Magnoliopsida</taxon>
        <taxon>eudicotyledons</taxon>
        <taxon>Gunneridae</taxon>
        <taxon>Pentapetalae</taxon>
        <taxon>asterids</taxon>
        <taxon>campanulids</taxon>
        <taxon>Asterales</taxon>
        <taxon>Asteraceae</taxon>
        <taxon>Asteroideae</taxon>
        <taxon>Anthemideae</taxon>
        <taxon>Artemisiinae</taxon>
        <taxon>Artemisia</taxon>
    </lineage>
</organism>
<protein>
    <submittedName>
        <fullName evidence="4">Zeta toxin domain</fullName>
    </submittedName>
</protein>
<dbReference type="InterPro" id="IPR010488">
    <property type="entry name" value="Zeta_toxin_domain"/>
</dbReference>
<dbReference type="AlphaFoldDB" id="A0A2U1P9F3"/>
<keyword evidence="2" id="KW-0067">ATP-binding</keyword>
<dbReference type="EMBL" id="PKPP01001478">
    <property type="protein sequence ID" value="PWA82385.1"/>
    <property type="molecule type" value="Genomic_DNA"/>
</dbReference>
<evidence type="ECO:0000256" key="1">
    <source>
        <dbReference type="ARBA" id="ARBA00022741"/>
    </source>
</evidence>
<dbReference type="PANTHER" id="PTHR31153">
    <property type="entry name" value="CALMODULIN CALCIUM-DEPENDENT NAD KINASE"/>
    <property type="match status" value="1"/>
</dbReference>
<dbReference type="STRING" id="35608.A0A2U1P9F3"/>
<comment type="caution">
    <text evidence="4">The sequence shown here is derived from an EMBL/GenBank/DDBJ whole genome shotgun (WGS) entry which is preliminary data.</text>
</comment>
<proteinExistence type="predicted"/>
<reference evidence="4 5" key="1">
    <citation type="journal article" date="2018" name="Mol. Plant">
        <title>The genome of Artemisia annua provides insight into the evolution of Asteraceae family and artemisinin biosynthesis.</title>
        <authorList>
            <person name="Shen Q."/>
            <person name="Zhang L."/>
            <person name="Liao Z."/>
            <person name="Wang S."/>
            <person name="Yan T."/>
            <person name="Shi P."/>
            <person name="Liu M."/>
            <person name="Fu X."/>
            <person name="Pan Q."/>
            <person name="Wang Y."/>
            <person name="Lv Z."/>
            <person name="Lu X."/>
            <person name="Zhang F."/>
            <person name="Jiang W."/>
            <person name="Ma Y."/>
            <person name="Chen M."/>
            <person name="Hao X."/>
            <person name="Li L."/>
            <person name="Tang Y."/>
            <person name="Lv G."/>
            <person name="Zhou Y."/>
            <person name="Sun X."/>
            <person name="Brodelius P.E."/>
            <person name="Rose J.K.C."/>
            <person name="Tang K."/>
        </authorList>
    </citation>
    <scope>NUCLEOTIDE SEQUENCE [LARGE SCALE GENOMIC DNA]</scope>
    <source>
        <strain evidence="5">cv. Huhao1</strain>
        <tissue evidence="4">Leaf</tissue>
    </source>
</reference>
<evidence type="ECO:0000313" key="4">
    <source>
        <dbReference type="EMBL" id="PWA82385.1"/>
    </source>
</evidence>
<evidence type="ECO:0000259" key="3">
    <source>
        <dbReference type="Pfam" id="PF06414"/>
    </source>
</evidence>
<gene>
    <name evidence="4" type="ORF">CTI12_AA179110</name>
</gene>
<dbReference type="PANTHER" id="PTHR31153:SF1">
    <property type="entry name" value="CALMODULIN CALCIUM-DEPENDENT NAD KINASE"/>
    <property type="match status" value="1"/>
</dbReference>
<dbReference type="Gene3D" id="3.40.50.300">
    <property type="entry name" value="P-loop containing nucleotide triphosphate hydrolases"/>
    <property type="match status" value="1"/>
</dbReference>
<keyword evidence="5" id="KW-1185">Reference proteome</keyword>
<dbReference type="Pfam" id="PF06414">
    <property type="entry name" value="Zeta_toxin"/>
    <property type="match status" value="1"/>
</dbReference>
<dbReference type="SUPFAM" id="SSF52540">
    <property type="entry name" value="P-loop containing nucleoside triphosphate hydrolases"/>
    <property type="match status" value="1"/>
</dbReference>
<dbReference type="GO" id="GO:0005524">
    <property type="term" value="F:ATP binding"/>
    <property type="evidence" value="ECO:0007669"/>
    <property type="project" value="UniProtKB-KW"/>
</dbReference>
<dbReference type="Proteomes" id="UP000245207">
    <property type="component" value="Unassembled WGS sequence"/>
</dbReference>
<dbReference type="InterPro" id="IPR044802">
    <property type="entry name" value="NADKc-like"/>
</dbReference>
<dbReference type="OrthoDB" id="10267859at2759"/>